<proteinExistence type="predicted"/>
<dbReference type="CDD" id="cd07377">
    <property type="entry name" value="WHTH_GntR"/>
    <property type="match status" value="1"/>
</dbReference>
<dbReference type="SUPFAM" id="SSF46785">
    <property type="entry name" value="Winged helix' DNA-binding domain"/>
    <property type="match status" value="1"/>
</dbReference>
<dbReference type="SMART" id="SM00895">
    <property type="entry name" value="FCD"/>
    <property type="match status" value="1"/>
</dbReference>
<dbReference type="PANTHER" id="PTHR43537">
    <property type="entry name" value="TRANSCRIPTIONAL REGULATOR, GNTR FAMILY"/>
    <property type="match status" value="1"/>
</dbReference>
<dbReference type="Proteomes" id="UP001055153">
    <property type="component" value="Unassembled WGS sequence"/>
</dbReference>
<keyword evidence="2" id="KW-0238">DNA-binding</keyword>
<dbReference type="InterPro" id="IPR008920">
    <property type="entry name" value="TF_FadR/GntR_C"/>
</dbReference>
<dbReference type="Pfam" id="PF07729">
    <property type="entry name" value="FCD"/>
    <property type="match status" value="1"/>
</dbReference>
<reference evidence="5" key="2">
    <citation type="submission" date="2021-08" db="EMBL/GenBank/DDBJ databases">
        <authorList>
            <person name="Tani A."/>
            <person name="Ola A."/>
            <person name="Ogura Y."/>
            <person name="Katsura K."/>
            <person name="Hayashi T."/>
        </authorList>
    </citation>
    <scope>NUCLEOTIDE SEQUENCE</scope>
    <source>
        <strain evidence="5">DSM 17168</strain>
    </source>
</reference>
<dbReference type="PROSITE" id="PS50949">
    <property type="entry name" value="HTH_GNTR"/>
    <property type="match status" value="1"/>
</dbReference>
<dbReference type="InterPro" id="IPR036390">
    <property type="entry name" value="WH_DNA-bd_sf"/>
</dbReference>
<evidence type="ECO:0000259" key="4">
    <source>
        <dbReference type="PROSITE" id="PS50949"/>
    </source>
</evidence>
<protein>
    <submittedName>
        <fullName evidence="5">HTH-type transcriptional repressor NanR</fullName>
    </submittedName>
</protein>
<evidence type="ECO:0000256" key="1">
    <source>
        <dbReference type="ARBA" id="ARBA00023015"/>
    </source>
</evidence>
<evidence type="ECO:0000256" key="2">
    <source>
        <dbReference type="ARBA" id="ARBA00023125"/>
    </source>
</evidence>
<dbReference type="Pfam" id="PF00392">
    <property type="entry name" value="GntR"/>
    <property type="match status" value="1"/>
</dbReference>
<sequence length="237" mass="25667">MAREKPARPGSPAAAAAVVMRMRATERPNDTQNERAYRRLKDDILALRLKPGDAVNEAALCAEFGIGRTPVNKALHRLMHEGLVRILPRKGVLVQPLSMDEFAHLIEVRRLTEPPCAALAAERITEADLARLDALLAEAPAGPVAELGPILDADRRFHAVIAEASGNRVLAEVLAGLHGRSVRFWALSLATGQHLAEVAEEHAAIRDALRDRHPERAAAAMAAHIDSFARTLASRLA</sequence>
<dbReference type="InterPro" id="IPR036388">
    <property type="entry name" value="WH-like_DNA-bd_sf"/>
</dbReference>
<evidence type="ECO:0000313" key="6">
    <source>
        <dbReference type="Proteomes" id="UP001055153"/>
    </source>
</evidence>
<accession>A0ABQ4S904</accession>
<dbReference type="InterPro" id="IPR000524">
    <property type="entry name" value="Tscrpt_reg_HTH_GntR"/>
</dbReference>
<dbReference type="SUPFAM" id="SSF48008">
    <property type="entry name" value="GntR ligand-binding domain-like"/>
    <property type="match status" value="1"/>
</dbReference>
<gene>
    <name evidence="5" type="primary">nanR_3</name>
    <name evidence="5" type="ORF">GMJLKIPL_1599</name>
</gene>
<dbReference type="Gene3D" id="1.10.10.10">
    <property type="entry name" value="Winged helix-like DNA-binding domain superfamily/Winged helix DNA-binding domain"/>
    <property type="match status" value="1"/>
</dbReference>
<name>A0ABQ4S904_9HYPH</name>
<feature type="domain" description="HTH gntR-type" evidence="4">
    <location>
        <begin position="30"/>
        <end position="97"/>
    </location>
</feature>
<comment type="caution">
    <text evidence="5">The sequence shown here is derived from an EMBL/GenBank/DDBJ whole genome shotgun (WGS) entry which is preliminary data.</text>
</comment>
<dbReference type="EMBL" id="BPQQ01000017">
    <property type="protein sequence ID" value="GJD99681.1"/>
    <property type="molecule type" value="Genomic_DNA"/>
</dbReference>
<dbReference type="SMART" id="SM00345">
    <property type="entry name" value="HTH_GNTR"/>
    <property type="match status" value="1"/>
</dbReference>
<dbReference type="InterPro" id="IPR011711">
    <property type="entry name" value="GntR_C"/>
</dbReference>
<reference evidence="5" key="1">
    <citation type="journal article" date="2021" name="Front. Microbiol.">
        <title>Comprehensive Comparative Genomics and Phenotyping of Methylobacterium Species.</title>
        <authorList>
            <person name="Alessa O."/>
            <person name="Ogura Y."/>
            <person name="Fujitani Y."/>
            <person name="Takami H."/>
            <person name="Hayashi T."/>
            <person name="Sahin N."/>
            <person name="Tani A."/>
        </authorList>
    </citation>
    <scope>NUCLEOTIDE SEQUENCE</scope>
    <source>
        <strain evidence="5">DSM 17168</strain>
    </source>
</reference>
<keyword evidence="3" id="KW-0804">Transcription</keyword>
<dbReference type="PANTHER" id="PTHR43537:SF45">
    <property type="entry name" value="GNTR FAMILY REGULATORY PROTEIN"/>
    <property type="match status" value="1"/>
</dbReference>
<keyword evidence="6" id="KW-1185">Reference proteome</keyword>
<evidence type="ECO:0000313" key="5">
    <source>
        <dbReference type="EMBL" id="GJD99681.1"/>
    </source>
</evidence>
<evidence type="ECO:0000256" key="3">
    <source>
        <dbReference type="ARBA" id="ARBA00023163"/>
    </source>
</evidence>
<organism evidence="5 6">
    <name type="scientific">Methylobacterium isbiliense</name>
    <dbReference type="NCBI Taxonomy" id="315478"/>
    <lineage>
        <taxon>Bacteria</taxon>
        <taxon>Pseudomonadati</taxon>
        <taxon>Pseudomonadota</taxon>
        <taxon>Alphaproteobacteria</taxon>
        <taxon>Hyphomicrobiales</taxon>
        <taxon>Methylobacteriaceae</taxon>
        <taxon>Methylobacterium</taxon>
    </lineage>
</organism>
<keyword evidence="1" id="KW-0805">Transcription regulation</keyword>
<dbReference type="Gene3D" id="1.20.120.530">
    <property type="entry name" value="GntR ligand-binding domain-like"/>
    <property type="match status" value="1"/>
</dbReference>